<reference evidence="1 2" key="1">
    <citation type="submission" date="2020-03" db="EMBL/GenBank/DDBJ databases">
        <title>Tamlana sp. nov, isolated from XXX.</title>
        <authorList>
            <person name="Cao W.R."/>
        </authorList>
    </citation>
    <scope>NUCLEOTIDE SEQUENCE [LARGE SCALE GENOMIC DNA]</scope>
    <source>
        <strain evidence="1 2">HST1-43</strain>
    </source>
</reference>
<sequence>MNLKITLITILSIITLNSCKKEQTFNDYKYSDKPAVINCDGVNSKLLNEAVYAFENDILNYQKQSNPNASLVRAYSQTIRSSVYSKLKFDKIVSEHTYKVFQALKNENDLWDANNTKSHLNYNGKTMACIASHIKNEALKTTMNALLSTNTMSPKLFGTPLTSKYSSAMSDKYLALYIALDLFYAKMFDFDFSNVNFSQSAAEEKVDFNKIPTSAPVDPHAGHNHN</sequence>
<dbReference type="EMBL" id="JAAVJS010000022">
    <property type="protein sequence ID" value="NJX16500.1"/>
    <property type="molecule type" value="Genomic_DNA"/>
</dbReference>
<protein>
    <recommendedName>
        <fullName evidence="3">Lipoprotein</fullName>
    </recommendedName>
</protein>
<dbReference type="RefSeq" id="WP_167919141.1">
    <property type="nucleotide sequence ID" value="NZ_JAAVJS010000022.1"/>
</dbReference>
<evidence type="ECO:0000313" key="2">
    <source>
        <dbReference type="Proteomes" id="UP000760545"/>
    </source>
</evidence>
<comment type="caution">
    <text evidence="1">The sequence shown here is derived from an EMBL/GenBank/DDBJ whole genome shotgun (WGS) entry which is preliminary data.</text>
</comment>
<gene>
    <name evidence="1" type="ORF">HC176_13480</name>
</gene>
<evidence type="ECO:0000313" key="1">
    <source>
        <dbReference type="EMBL" id="NJX16500.1"/>
    </source>
</evidence>
<accession>A0ABX1DDS7</accession>
<name>A0ABX1DDS7_9FLAO</name>
<keyword evidence="2" id="KW-1185">Reference proteome</keyword>
<organism evidence="1 2">
    <name type="scientific">Tamlana crocina</name>
    <dbReference type="NCBI Taxonomy" id="393006"/>
    <lineage>
        <taxon>Bacteria</taxon>
        <taxon>Pseudomonadati</taxon>
        <taxon>Bacteroidota</taxon>
        <taxon>Flavobacteriia</taxon>
        <taxon>Flavobacteriales</taxon>
        <taxon>Flavobacteriaceae</taxon>
        <taxon>Tamlana</taxon>
    </lineage>
</organism>
<dbReference type="Proteomes" id="UP000760545">
    <property type="component" value="Unassembled WGS sequence"/>
</dbReference>
<evidence type="ECO:0008006" key="3">
    <source>
        <dbReference type="Google" id="ProtNLM"/>
    </source>
</evidence>
<proteinExistence type="predicted"/>